<keyword evidence="2" id="KW-0175">Coiled coil</keyword>
<dbReference type="InterPro" id="IPR000315">
    <property type="entry name" value="Znf_B-box"/>
</dbReference>
<dbReference type="SUPFAM" id="SSF75011">
    <property type="entry name" value="3-carboxy-cis,cis-mucoante lactonizing enzyme"/>
    <property type="match status" value="1"/>
</dbReference>
<evidence type="ECO:0000313" key="4">
    <source>
        <dbReference type="EMBL" id="VDI07683.1"/>
    </source>
</evidence>
<evidence type="ECO:0000259" key="3">
    <source>
        <dbReference type="PROSITE" id="PS50119"/>
    </source>
</evidence>
<reference evidence="4" key="1">
    <citation type="submission" date="2018-11" db="EMBL/GenBank/DDBJ databases">
        <authorList>
            <person name="Alioto T."/>
            <person name="Alioto T."/>
        </authorList>
    </citation>
    <scope>NUCLEOTIDE SEQUENCE</scope>
</reference>
<dbReference type="Gene3D" id="2.130.10.10">
    <property type="entry name" value="YVTN repeat-like/Quinoprotein amine dehydrogenase"/>
    <property type="match status" value="1"/>
</dbReference>
<dbReference type="AlphaFoldDB" id="A0A8B6CND3"/>
<dbReference type="PANTHER" id="PTHR25462">
    <property type="entry name" value="BONUS, ISOFORM C-RELATED"/>
    <property type="match status" value="1"/>
</dbReference>
<dbReference type="GO" id="GO:0008270">
    <property type="term" value="F:zinc ion binding"/>
    <property type="evidence" value="ECO:0007669"/>
    <property type="project" value="UniProtKB-KW"/>
</dbReference>
<dbReference type="InterPro" id="IPR047153">
    <property type="entry name" value="TRIM45/56/19-like"/>
</dbReference>
<dbReference type="GO" id="GO:0005654">
    <property type="term" value="C:nucleoplasm"/>
    <property type="evidence" value="ECO:0007669"/>
    <property type="project" value="TreeGrafter"/>
</dbReference>
<feature type="domain" description="B box-type" evidence="3">
    <location>
        <begin position="5"/>
        <end position="55"/>
    </location>
</feature>
<dbReference type="InterPro" id="IPR015943">
    <property type="entry name" value="WD40/YVTN_repeat-like_dom_sf"/>
</dbReference>
<dbReference type="PROSITE" id="PS50119">
    <property type="entry name" value="ZF_BBOX"/>
    <property type="match status" value="1"/>
</dbReference>
<dbReference type="SUPFAM" id="SSF57845">
    <property type="entry name" value="B-box zinc-binding domain"/>
    <property type="match status" value="1"/>
</dbReference>
<dbReference type="GO" id="GO:0061630">
    <property type="term" value="F:ubiquitin protein ligase activity"/>
    <property type="evidence" value="ECO:0007669"/>
    <property type="project" value="TreeGrafter"/>
</dbReference>
<name>A0A8B6CND3_MYTGA</name>
<keyword evidence="5" id="KW-1185">Reference proteome</keyword>
<feature type="coiled-coil region" evidence="2">
    <location>
        <begin position="119"/>
        <end position="182"/>
    </location>
</feature>
<dbReference type="Proteomes" id="UP000596742">
    <property type="component" value="Unassembled WGS sequence"/>
</dbReference>
<evidence type="ECO:0000256" key="1">
    <source>
        <dbReference type="PROSITE-ProRule" id="PRU00024"/>
    </source>
</evidence>
<keyword evidence="1" id="KW-0863">Zinc-finger</keyword>
<gene>
    <name evidence="4" type="ORF">MGAL_10B006613</name>
</gene>
<proteinExistence type="predicted"/>
<organism evidence="4 5">
    <name type="scientific">Mytilus galloprovincialis</name>
    <name type="common">Mediterranean mussel</name>
    <dbReference type="NCBI Taxonomy" id="29158"/>
    <lineage>
        <taxon>Eukaryota</taxon>
        <taxon>Metazoa</taxon>
        <taxon>Spiralia</taxon>
        <taxon>Lophotrochozoa</taxon>
        <taxon>Mollusca</taxon>
        <taxon>Bivalvia</taxon>
        <taxon>Autobranchia</taxon>
        <taxon>Pteriomorphia</taxon>
        <taxon>Mytilida</taxon>
        <taxon>Mytiloidea</taxon>
        <taxon>Mytilidae</taxon>
        <taxon>Mytilinae</taxon>
        <taxon>Mytilus</taxon>
    </lineage>
</organism>
<dbReference type="Gene3D" id="3.30.160.60">
    <property type="entry name" value="Classic Zinc Finger"/>
    <property type="match status" value="1"/>
</dbReference>
<dbReference type="CDD" id="cd19757">
    <property type="entry name" value="Bbox1"/>
    <property type="match status" value="1"/>
</dbReference>
<sequence>MASKSPNMFCGTCSRRSKSTKAIKYCTDCEDALCSECLDVHGSIKSCASHHVIDVNVIDGNPVVVNKSCDVHPNMLLEYFCCDHDTLCCQSCMANDHRSCEKLLPIEVAAKGVKRSTMYEEINTDVHILNTAVNELEDKKRKGMISLNDSKENVQQEVKTLEKQLKKRIQEMEAAIMSEIDKIHTNLSKQSSDDLEKICDRRTKIQNISEQFESVTKYGSESQIFMLLHNIKAELKGQAKDFQQLLSCQKDVSLSLKESDLLSVIKSFGSIEIKKSSFDIKYQPFNVQQAQALQQQRKMPTQFKLDVKFKAAGALIAGIGVTKDNRLFLCNYTGSNLYVMSDKGQQLATIQMDGIQWGIAMEEEKNLAWITLPTINSIQPVDIVTMKKGKTIKSPGRCHGITLIDDQIAVGSSGKIYIVSKTGDLKRTLDVGGSLVHSLSIGPKTQLYYAQANVVKSKLNCVKLDGTIVSMSSDDTSRVMAVKTDSSNNAYLMEYGPAKFKLFSFEDKSIKTILTKSEEFKCPYGFEFSNDFSKLFISNVTTREILVFLCK</sequence>
<dbReference type="PANTHER" id="PTHR25462:SF305">
    <property type="entry name" value="RING-TYPE DOMAIN-CONTAINING PROTEIN"/>
    <property type="match status" value="1"/>
</dbReference>
<evidence type="ECO:0000256" key="2">
    <source>
        <dbReference type="SAM" id="Coils"/>
    </source>
</evidence>
<dbReference type="OrthoDB" id="6121708at2759"/>
<dbReference type="EMBL" id="UYJE01002080">
    <property type="protein sequence ID" value="VDI07683.1"/>
    <property type="molecule type" value="Genomic_DNA"/>
</dbReference>
<keyword evidence="1" id="KW-0862">Zinc</keyword>
<keyword evidence="1" id="KW-0479">Metal-binding</keyword>
<comment type="caution">
    <text evidence="4">The sequence shown here is derived from an EMBL/GenBank/DDBJ whole genome shotgun (WGS) entry which is preliminary data.</text>
</comment>
<evidence type="ECO:0000313" key="5">
    <source>
        <dbReference type="Proteomes" id="UP000596742"/>
    </source>
</evidence>
<accession>A0A8B6CND3</accession>
<protein>
    <recommendedName>
        <fullName evidence="3">B box-type domain-containing protein</fullName>
    </recommendedName>
</protein>